<accession>A0A537J8D2</accession>
<dbReference type="EMBL" id="VBAO01000294">
    <property type="protein sequence ID" value="TMI79336.1"/>
    <property type="molecule type" value="Genomic_DNA"/>
</dbReference>
<reference evidence="1 2" key="1">
    <citation type="journal article" date="2019" name="Nat. Microbiol.">
        <title>Mediterranean grassland soil C-N compound turnover is dependent on rainfall and depth, and is mediated by genomically divergent microorganisms.</title>
        <authorList>
            <person name="Diamond S."/>
            <person name="Andeer P.F."/>
            <person name="Li Z."/>
            <person name="Crits-Christoph A."/>
            <person name="Burstein D."/>
            <person name="Anantharaman K."/>
            <person name="Lane K.R."/>
            <person name="Thomas B.C."/>
            <person name="Pan C."/>
            <person name="Northen T.R."/>
            <person name="Banfield J.F."/>
        </authorList>
    </citation>
    <scope>NUCLEOTIDE SEQUENCE [LARGE SCALE GENOMIC DNA]</scope>
    <source>
        <strain evidence="1">NP_7</strain>
    </source>
</reference>
<organism evidence="1 2">
    <name type="scientific">Candidatus Segetimicrobium genomatis</name>
    <dbReference type="NCBI Taxonomy" id="2569760"/>
    <lineage>
        <taxon>Bacteria</taxon>
        <taxon>Bacillati</taxon>
        <taxon>Candidatus Sysuimicrobiota</taxon>
        <taxon>Candidatus Sysuimicrobiia</taxon>
        <taxon>Candidatus Sysuimicrobiales</taxon>
        <taxon>Candidatus Segetimicrobiaceae</taxon>
        <taxon>Candidatus Segetimicrobium</taxon>
    </lineage>
</organism>
<evidence type="ECO:0000313" key="2">
    <source>
        <dbReference type="Proteomes" id="UP000320048"/>
    </source>
</evidence>
<name>A0A537J8D2_9BACT</name>
<sequence>MDVLDRKIRARVRDEFAWRRLLHGAATARRRHRQVRDNADMGFYHGLLTGYAVALKALEGKVGQGRR</sequence>
<evidence type="ECO:0000313" key="1">
    <source>
        <dbReference type="EMBL" id="TMI79336.1"/>
    </source>
</evidence>
<protein>
    <submittedName>
        <fullName evidence="1">Uncharacterized protein</fullName>
    </submittedName>
</protein>
<dbReference type="Proteomes" id="UP000320048">
    <property type="component" value="Unassembled WGS sequence"/>
</dbReference>
<dbReference type="AlphaFoldDB" id="A0A537J8D2"/>
<comment type="caution">
    <text evidence="1">The sequence shown here is derived from an EMBL/GenBank/DDBJ whole genome shotgun (WGS) entry which is preliminary data.</text>
</comment>
<gene>
    <name evidence="1" type="ORF">E6H04_10765</name>
</gene>
<proteinExistence type="predicted"/>